<evidence type="ECO:0000313" key="2">
    <source>
        <dbReference type="EMBL" id="GAA5202126.1"/>
    </source>
</evidence>
<dbReference type="Gene3D" id="3.10.450.50">
    <property type="match status" value="1"/>
</dbReference>
<evidence type="ECO:0000313" key="3">
    <source>
        <dbReference type="Proteomes" id="UP001501570"/>
    </source>
</evidence>
<dbReference type="InterPro" id="IPR032710">
    <property type="entry name" value="NTF2-like_dom_sf"/>
</dbReference>
<reference evidence="3" key="1">
    <citation type="journal article" date="2019" name="Int. J. Syst. Evol. Microbiol.">
        <title>The Global Catalogue of Microorganisms (GCM) 10K type strain sequencing project: providing services to taxonomists for standard genome sequencing and annotation.</title>
        <authorList>
            <consortium name="The Broad Institute Genomics Platform"/>
            <consortium name="The Broad Institute Genome Sequencing Center for Infectious Disease"/>
            <person name="Wu L."/>
            <person name="Ma J."/>
        </authorList>
    </citation>
    <scope>NUCLEOTIDE SEQUENCE [LARGE SCALE GENOMIC DNA]</scope>
    <source>
        <strain evidence="3">JCM 18304</strain>
    </source>
</reference>
<evidence type="ECO:0000259" key="1">
    <source>
        <dbReference type="Pfam" id="PF12680"/>
    </source>
</evidence>
<feature type="domain" description="SnoaL-like" evidence="1">
    <location>
        <begin position="37"/>
        <end position="129"/>
    </location>
</feature>
<organism evidence="2 3">
    <name type="scientific">Rugosimonospora acidiphila</name>
    <dbReference type="NCBI Taxonomy" id="556531"/>
    <lineage>
        <taxon>Bacteria</taxon>
        <taxon>Bacillati</taxon>
        <taxon>Actinomycetota</taxon>
        <taxon>Actinomycetes</taxon>
        <taxon>Micromonosporales</taxon>
        <taxon>Micromonosporaceae</taxon>
        <taxon>Rugosimonospora</taxon>
    </lineage>
</organism>
<protein>
    <recommendedName>
        <fullName evidence="1">SnoaL-like domain-containing protein</fullName>
    </recommendedName>
</protein>
<dbReference type="InterPro" id="IPR037401">
    <property type="entry name" value="SnoaL-like"/>
</dbReference>
<gene>
    <name evidence="2" type="ORF">GCM10023322_83370</name>
</gene>
<proteinExistence type="predicted"/>
<comment type="caution">
    <text evidence="2">The sequence shown here is derived from an EMBL/GenBank/DDBJ whole genome shotgun (WGS) entry which is preliminary data.</text>
</comment>
<dbReference type="SUPFAM" id="SSF54427">
    <property type="entry name" value="NTF2-like"/>
    <property type="match status" value="1"/>
</dbReference>
<dbReference type="EMBL" id="BAABJQ010000058">
    <property type="protein sequence ID" value="GAA5202126.1"/>
    <property type="molecule type" value="Genomic_DNA"/>
</dbReference>
<sequence>MSRWPQLTLTDRDRLTRWPRICEAGRMDRQDVTAWVAAYERAWRAAGVDALADIFTPDAVYRQGPYEAPLTGLSAIGRMWEQERSGPDEGFTMSVDVVAVEEDTAVVRVQVQYGGPVEQEYRDLWVIRFTSDRRCREFEEWPFSPDRPIATR</sequence>
<name>A0ABP9SWL4_9ACTN</name>
<dbReference type="Pfam" id="PF12680">
    <property type="entry name" value="SnoaL_2"/>
    <property type="match status" value="1"/>
</dbReference>
<accession>A0ABP9SWL4</accession>
<dbReference type="Proteomes" id="UP001501570">
    <property type="component" value="Unassembled WGS sequence"/>
</dbReference>
<keyword evidence="3" id="KW-1185">Reference proteome</keyword>